<dbReference type="Gene3D" id="3.40.630.30">
    <property type="match status" value="1"/>
</dbReference>
<proteinExistence type="predicted"/>
<reference evidence="1 2" key="1">
    <citation type="submission" date="2014-11" db="EMBL/GenBank/DDBJ databases">
        <title>Genome sequence of Flavihumibacter solisilvae 3-3.</title>
        <authorList>
            <person name="Zhou G."/>
            <person name="Li M."/>
            <person name="Wang G."/>
        </authorList>
    </citation>
    <scope>NUCLEOTIDE SEQUENCE [LARGE SCALE GENOMIC DNA]</scope>
    <source>
        <strain evidence="1 2">3-3</strain>
    </source>
</reference>
<organism evidence="1 2">
    <name type="scientific">Flavihumibacter solisilvae</name>
    <dbReference type="NCBI Taxonomy" id="1349421"/>
    <lineage>
        <taxon>Bacteria</taxon>
        <taxon>Pseudomonadati</taxon>
        <taxon>Bacteroidota</taxon>
        <taxon>Chitinophagia</taxon>
        <taxon>Chitinophagales</taxon>
        <taxon>Chitinophagaceae</taxon>
        <taxon>Flavihumibacter</taxon>
    </lineage>
</organism>
<accession>A0A0C1IN67</accession>
<dbReference type="OrthoDB" id="1113003at2"/>
<keyword evidence="2" id="KW-1185">Reference proteome</keyword>
<dbReference type="InterPro" id="IPR016181">
    <property type="entry name" value="Acyl_CoA_acyltransferase"/>
</dbReference>
<protein>
    <recommendedName>
        <fullName evidence="3">BioF2-like acetyltransferase domain-containing protein</fullName>
    </recommendedName>
</protein>
<sequence length="307" mass="35147">MSVTGSITYLRRKDIDTRKWDDCITASPNGLVYAYHFYLDGMCDNWDALVLDDYSAVMPLPWKKKWGIHYLPYQPFCASLGIFGKGMDSLTATEKFLAAIPRKFRYWDFPLNHGNHVLSGKFEVKIRTNYVLSLSDDYRKLSGEYRQNIKRNIRKCHDLKYTVDKGFPIKEVTSLAKLFHVNNGIDDSAYAQFEEVFNLMALKKQAVTYGIRNGAGDLLASCGFVFSHQRAYYLLVGNHPDGRTSGASHALIDAFISDHAGRRLLLDFEGSDIRNLAFFYSSFGAHTEHYPAIQYNRLPALLRFMKK</sequence>
<dbReference type="EMBL" id="JSVC01000005">
    <property type="protein sequence ID" value="KIC95685.1"/>
    <property type="molecule type" value="Genomic_DNA"/>
</dbReference>
<gene>
    <name evidence="1" type="ORF">OI18_05450</name>
</gene>
<dbReference type="STRING" id="1349421.OI18_05450"/>
<dbReference type="AlphaFoldDB" id="A0A0C1IN67"/>
<dbReference type="RefSeq" id="WP_039137845.1">
    <property type="nucleotide sequence ID" value="NZ_JSVC01000005.1"/>
</dbReference>
<evidence type="ECO:0008006" key="3">
    <source>
        <dbReference type="Google" id="ProtNLM"/>
    </source>
</evidence>
<evidence type="ECO:0000313" key="2">
    <source>
        <dbReference type="Proteomes" id="UP000031408"/>
    </source>
</evidence>
<dbReference type="SUPFAM" id="SSF55729">
    <property type="entry name" value="Acyl-CoA N-acyltransferases (Nat)"/>
    <property type="match status" value="1"/>
</dbReference>
<comment type="caution">
    <text evidence="1">The sequence shown here is derived from an EMBL/GenBank/DDBJ whole genome shotgun (WGS) entry which is preliminary data.</text>
</comment>
<name>A0A0C1IN67_9BACT</name>
<dbReference type="Proteomes" id="UP000031408">
    <property type="component" value="Unassembled WGS sequence"/>
</dbReference>
<evidence type="ECO:0000313" key="1">
    <source>
        <dbReference type="EMBL" id="KIC95685.1"/>
    </source>
</evidence>